<dbReference type="RefSeq" id="WP_161338739.1">
    <property type="nucleotide sequence ID" value="NZ_JBHSDG010000005.1"/>
</dbReference>
<keyword evidence="1" id="KW-0472">Membrane</keyword>
<proteinExistence type="predicted"/>
<keyword evidence="1" id="KW-1133">Transmembrane helix</keyword>
<keyword evidence="1" id="KW-0812">Transmembrane</keyword>
<dbReference type="Proteomes" id="UP000445696">
    <property type="component" value="Unassembled WGS sequence"/>
</dbReference>
<evidence type="ECO:0000313" key="2">
    <source>
        <dbReference type="EMBL" id="MZR22288.1"/>
    </source>
</evidence>
<dbReference type="AlphaFoldDB" id="A0A845ME87"/>
<protein>
    <submittedName>
        <fullName evidence="2">Uncharacterized protein</fullName>
    </submittedName>
</protein>
<evidence type="ECO:0000313" key="3">
    <source>
        <dbReference type="Proteomes" id="UP000445696"/>
    </source>
</evidence>
<comment type="caution">
    <text evidence="2">The sequence shown here is derived from an EMBL/GenBank/DDBJ whole genome shotgun (WGS) entry which is preliminary data.</text>
</comment>
<sequence length="140" mass="15089">METMGWGSGLGAAAFWAFLAIIIAAGIWYAARRSDAQQETLRHLIDSGQPLDEALVDKLLDANGRLDRSLKAAGVILLFIAPGVAILGWLLARLDPWVFTALLGAAIVIGCAAFGLLAAAGSIRRSYHGSRGHRRHRRMR</sequence>
<keyword evidence="3" id="KW-1185">Reference proteome</keyword>
<accession>A0A845ME87</accession>
<gene>
    <name evidence="2" type="ORF">GQF03_08095</name>
</gene>
<dbReference type="EMBL" id="WTVA01000003">
    <property type="protein sequence ID" value="MZR22288.1"/>
    <property type="molecule type" value="Genomic_DNA"/>
</dbReference>
<feature type="transmembrane region" description="Helical" evidence="1">
    <location>
        <begin position="12"/>
        <end position="31"/>
    </location>
</feature>
<feature type="transmembrane region" description="Helical" evidence="1">
    <location>
        <begin position="72"/>
        <end position="91"/>
    </location>
</feature>
<reference evidence="2 3" key="1">
    <citation type="journal article" date="2014" name="Int. J. Syst. Evol. Microbiol.">
        <title>Sneathiella chungangensis sp. nov., isolated from a marine sand, and emended description of the genus Sneathiella.</title>
        <authorList>
            <person name="Siamphan C."/>
            <person name="Kim H."/>
            <person name="Lee J.S."/>
            <person name="Kim W."/>
        </authorList>
    </citation>
    <scope>NUCLEOTIDE SEQUENCE [LARGE SCALE GENOMIC DNA]</scope>
    <source>
        <strain evidence="2 3">KCTC 32476</strain>
    </source>
</reference>
<evidence type="ECO:0000256" key="1">
    <source>
        <dbReference type="SAM" id="Phobius"/>
    </source>
</evidence>
<dbReference type="OrthoDB" id="5737184at2"/>
<feature type="transmembrane region" description="Helical" evidence="1">
    <location>
        <begin position="97"/>
        <end position="121"/>
    </location>
</feature>
<name>A0A845ME87_9PROT</name>
<organism evidence="2 3">
    <name type="scientific">Sneathiella chungangensis</name>
    <dbReference type="NCBI Taxonomy" id="1418234"/>
    <lineage>
        <taxon>Bacteria</taxon>
        <taxon>Pseudomonadati</taxon>
        <taxon>Pseudomonadota</taxon>
        <taxon>Alphaproteobacteria</taxon>
        <taxon>Sneathiellales</taxon>
        <taxon>Sneathiellaceae</taxon>
        <taxon>Sneathiella</taxon>
    </lineage>
</organism>